<sequence length="93" mass="10550">MHTASEIPSWDDTSRSGLFKWWQDMAKSGLIHHPDDDPATIVYVKNNDRFFDSKACDKLREIYSRMENTHGTLTYTAGAKAMRDILAASKTSP</sequence>
<dbReference type="Proteomes" id="UP000265411">
    <property type="component" value="Unassembled WGS sequence"/>
</dbReference>
<dbReference type="AlphaFoldDB" id="A0A395R7H9"/>
<comment type="caution">
    <text evidence="1">The sequence shown here is derived from an EMBL/GenBank/DDBJ whole genome shotgun (WGS) entry which is preliminary data.</text>
</comment>
<protein>
    <submittedName>
        <fullName evidence="1">Uncharacterized protein</fullName>
    </submittedName>
</protein>
<proteinExistence type="predicted"/>
<dbReference type="RefSeq" id="WP_118129080.1">
    <property type="nucleotide sequence ID" value="NZ_LMAZ01000001.1"/>
</dbReference>
<reference evidence="1 2" key="1">
    <citation type="journal article" date="2018" name="Syst. Appl. Microbiol.">
        <title>Pseudomonas gallaeciensis sp. nov., isolated from crude-oil-contaminated intertidal sand samples after the Prestige oil spill.</title>
        <authorList>
            <person name="Mulet M."/>
            <person name="Sanchez D."/>
            <person name="Rodriguez A.C."/>
            <person name="Nogales B."/>
            <person name="Bosch R."/>
            <person name="Busquets A."/>
            <person name="Gomila M."/>
            <person name="Lalucat J."/>
            <person name="Garcia-Valdes E."/>
        </authorList>
    </citation>
    <scope>NUCLEOTIDE SEQUENCE [LARGE SCALE GENOMIC DNA]</scope>
    <source>
        <strain evidence="1 2">V113</strain>
    </source>
</reference>
<organism evidence="1 2">
    <name type="scientific">Pseudomonas abyssi</name>
    <dbReference type="NCBI Taxonomy" id="170540"/>
    <lineage>
        <taxon>Bacteria</taxon>
        <taxon>Pseudomonadati</taxon>
        <taxon>Pseudomonadota</taxon>
        <taxon>Gammaproteobacteria</taxon>
        <taxon>Pseudomonadales</taxon>
        <taxon>Pseudomonadaceae</taxon>
        <taxon>Pseudomonas</taxon>
    </lineage>
</organism>
<evidence type="ECO:0000313" key="1">
    <source>
        <dbReference type="EMBL" id="RGP56046.1"/>
    </source>
</evidence>
<dbReference type="OrthoDB" id="6077977at2"/>
<gene>
    <name evidence="1" type="ORF">ASB58_01265</name>
</gene>
<dbReference type="EMBL" id="LMAZ01000001">
    <property type="protein sequence ID" value="RGP56046.1"/>
    <property type="molecule type" value="Genomic_DNA"/>
</dbReference>
<accession>A0A395R7H9</accession>
<evidence type="ECO:0000313" key="2">
    <source>
        <dbReference type="Proteomes" id="UP000265411"/>
    </source>
</evidence>
<keyword evidence="2" id="KW-1185">Reference proteome</keyword>
<name>A0A395R7H9_9PSED</name>